<accession>K5WHE4</accession>
<name>K5WHE4_PHACS</name>
<dbReference type="RefSeq" id="XP_007401707.1">
    <property type="nucleotide sequence ID" value="XM_007401645.1"/>
</dbReference>
<dbReference type="STRING" id="650164.K5WHE4"/>
<gene>
    <name evidence="1" type="ORF">PHACADRAFT_154123</name>
</gene>
<reference evidence="1 2" key="1">
    <citation type="journal article" date="2012" name="BMC Genomics">
        <title>Comparative genomics of the white-rot fungi, Phanerochaete carnosa and P. chrysosporium, to elucidate the genetic basis of the distinct wood types they colonize.</title>
        <authorList>
            <person name="Suzuki H."/>
            <person name="MacDonald J."/>
            <person name="Syed K."/>
            <person name="Salamov A."/>
            <person name="Hori C."/>
            <person name="Aerts A."/>
            <person name="Henrissat B."/>
            <person name="Wiebenga A."/>
            <person name="vanKuyk P.A."/>
            <person name="Barry K."/>
            <person name="Lindquist E."/>
            <person name="LaButti K."/>
            <person name="Lapidus A."/>
            <person name="Lucas S."/>
            <person name="Coutinho P."/>
            <person name="Gong Y."/>
            <person name="Samejima M."/>
            <person name="Mahadevan R."/>
            <person name="Abou-Zaid M."/>
            <person name="de Vries R.P."/>
            <person name="Igarashi K."/>
            <person name="Yadav J.S."/>
            <person name="Grigoriev I.V."/>
            <person name="Master E.R."/>
        </authorList>
    </citation>
    <scope>NUCLEOTIDE SEQUENCE [LARGE SCALE GENOMIC DNA]</scope>
    <source>
        <strain evidence="1 2">HHB-10118-sp</strain>
    </source>
</reference>
<dbReference type="KEGG" id="pco:PHACADRAFT_154123"/>
<dbReference type="GeneID" id="18908970"/>
<dbReference type="InParanoid" id="K5WHE4"/>
<keyword evidence="2" id="KW-1185">Reference proteome</keyword>
<sequence length="54" mass="6310">MDKHELVDQYEFVFDEKQTIQFVMDATLSGEGMMSAKDKLLHQQIEEAEQRGMC</sequence>
<organism evidence="1 2">
    <name type="scientific">Phanerochaete carnosa (strain HHB-10118-sp)</name>
    <name type="common">White-rot fungus</name>
    <name type="synonym">Peniophora carnosa</name>
    <dbReference type="NCBI Taxonomy" id="650164"/>
    <lineage>
        <taxon>Eukaryota</taxon>
        <taxon>Fungi</taxon>
        <taxon>Dikarya</taxon>
        <taxon>Basidiomycota</taxon>
        <taxon>Agaricomycotina</taxon>
        <taxon>Agaricomycetes</taxon>
        <taxon>Polyporales</taxon>
        <taxon>Phanerochaetaceae</taxon>
        <taxon>Phanerochaete</taxon>
    </lineage>
</organism>
<dbReference type="EMBL" id="JH930480">
    <property type="protein sequence ID" value="EKM49642.1"/>
    <property type="molecule type" value="Genomic_DNA"/>
</dbReference>
<dbReference type="AlphaFoldDB" id="K5WHE4"/>
<dbReference type="Proteomes" id="UP000008370">
    <property type="component" value="Unassembled WGS sequence"/>
</dbReference>
<evidence type="ECO:0000313" key="2">
    <source>
        <dbReference type="Proteomes" id="UP000008370"/>
    </source>
</evidence>
<dbReference type="HOGENOM" id="CLU_3051090_0_0_1"/>
<proteinExistence type="predicted"/>
<protein>
    <submittedName>
        <fullName evidence="1">Uncharacterized protein</fullName>
    </submittedName>
</protein>
<evidence type="ECO:0000313" key="1">
    <source>
        <dbReference type="EMBL" id="EKM49642.1"/>
    </source>
</evidence>
<dbReference type="OrthoDB" id="10253254at2759"/>